<name>A0A9X3IXD3_9BACT</name>
<dbReference type="EMBL" id="JAPNKE010000002">
    <property type="protein sequence ID" value="MCY1005698.1"/>
    <property type="molecule type" value="Genomic_DNA"/>
</dbReference>
<sequence length="59" mass="6910">MNKIVAGIERGEGTMGRLVRDPKIYDDLVEFFRGFQRDGKIQFLIRWALSSGRRERPAR</sequence>
<dbReference type="AlphaFoldDB" id="A0A9X3IXD3"/>
<evidence type="ECO:0000313" key="1">
    <source>
        <dbReference type="EMBL" id="MCY1005698.1"/>
    </source>
</evidence>
<gene>
    <name evidence="1" type="ORF">OV079_08995</name>
</gene>
<protein>
    <submittedName>
        <fullName evidence="1">Uncharacterized protein</fullName>
    </submittedName>
</protein>
<organism evidence="1 2">
    <name type="scientific">Nannocystis pusilla</name>
    <dbReference type="NCBI Taxonomy" id="889268"/>
    <lineage>
        <taxon>Bacteria</taxon>
        <taxon>Pseudomonadati</taxon>
        <taxon>Myxococcota</taxon>
        <taxon>Polyangia</taxon>
        <taxon>Nannocystales</taxon>
        <taxon>Nannocystaceae</taxon>
        <taxon>Nannocystis</taxon>
    </lineage>
</organism>
<comment type="caution">
    <text evidence="1">The sequence shown here is derived from an EMBL/GenBank/DDBJ whole genome shotgun (WGS) entry which is preliminary data.</text>
</comment>
<evidence type="ECO:0000313" key="2">
    <source>
        <dbReference type="Proteomes" id="UP001150924"/>
    </source>
</evidence>
<dbReference type="RefSeq" id="WP_267767472.1">
    <property type="nucleotide sequence ID" value="NZ_JAPNKE010000002.1"/>
</dbReference>
<proteinExistence type="predicted"/>
<reference evidence="1" key="1">
    <citation type="submission" date="2022-11" db="EMBL/GenBank/DDBJ databases">
        <title>Minimal conservation of predation-associated metabolite biosynthetic gene clusters underscores biosynthetic potential of Myxococcota including descriptions for ten novel species: Archangium lansinium sp. nov., Myxococcus landrumus sp. nov., Nannocystis bai.</title>
        <authorList>
            <person name="Ahearne A."/>
            <person name="Stevens C."/>
            <person name="Phillips K."/>
        </authorList>
    </citation>
    <scope>NUCLEOTIDE SEQUENCE</scope>
    <source>
        <strain evidence="1">Na p29</strain>
    </source>
</reference>
<dbReference type="Proteomes" id="UP001150924">
    <property type="component" value="Unassembled WGS sequence"/>
</dbReference>
<accession>A0A9X3IXD3</accession>
<keyword evidence="2" id="KW-1185">Reference proteome</keyword>